<dbReference type="KEGG" id="fek:C1H87_16245"/>
<dbReference type="EMBL" id="CP025791">
    <property type="protein sequence ID" value="AUP80174.1"/>
    <property type="molecule type" value="Genomic_DNA"/>
</dbReference>
<evidence type="ECO:0000259" key="2">
    <source>
        <dbReference type="Pfam" id="PF04773"/>
    </source>
</evidence>
<gene>
    <name evidence="4" type="ORF">C1H87_16245</name>
</gene>
<dbReference type="Pfam" id="PF16344">
    <property type="entry name" value="FecR_C"/>
    <property type="match status" value="1"/>
</dbReference>
<dbReference type="Proteomes" id="UP000235826">
    <property type="component" value="Chromosome"/>
</dbReference>
<dbReference type="PANTHER" id="PTHR30273:SF2">
    <property type="entry name" value="PROTEIN FECR"/>
    <property type="match status" value="1"/>
</dbReference>
<dbReference type="Gene3D" id="3.55.50.30">
    <property type="match status" value="1"/>
</dbReference>
<dbReference type="Pfam" id="PF04773">
    <property type="entry name" value="FecR"/>
    <property type="match status" value="1"/>
</dbReference>
<keyword evidence="1" id="KW-1133">Transmembrane helix</keyword>
<dbReference type="PANTHER" id="PTHR30273">
    <property type="entry name" value="PERIPLASMIC SIGNAL SENSOR AND SIGMA FACTOR ACTIVATOR FECR-RELATED"/>
    <property type="match status" value="1"/>
</dbReference>
<keyword evidence="1" id="KW-0812">Transmembrane</keyword>
<protein>
    <submittedName>
        <fullName evidence="4">Anti-sigma factor</fullName>
    </submittedName>
</protein>
<dbReference type="Gene3D" id="2.60.120.1440">
    <property type="match status" value="1"/>
</dbReference>
<name>A0A2K9PSY3_9FLAO</name>
<dbReference type="InterPro" id="IPR006860">
    <property type="entry name" value="FecR"/>
</dbReference>
<sequence length="397" mass="45658">MDTINTSILKLFVAYTANEITEEQFKTLKEWIDQDPENKQQFLNFLQFYKKTRRIGFVETLDKNHAWNKVVSQLERPLIIKASQKEKKPIKLYWKYAVAASVLLMATLTIFLNKKAIQQQFDEPIIVNNDIEVGTDKAVLTLEDGSKVPLGKGQKYQTNNISSNDKEIVYNAISKTEPEISYNYLTIPRGGQFFVKLSDGTKVWLNSESQLKYPKFFIEGELREVELVYGEAYFEVSPSSDHKGAKFKVFTGDQEVEVLGTEFNIKAYQDENHIYTTLIEGSIALSNGVKKQKLNPNEQLVLNVNTKGIQVNPINVKNEISWKKGDFVFSRKSLKYIMKVLERWYDVNVVFSNSSLQDIEFTGELGKNQNIEEILILIKNTKIINSYVIDKNTITLK</sequence>
<evidence type="ECO:0000313" key="5">
    <source>
        <dbReference type="Proteomes" id="UP000235826"/>
    </source>
</evidence>
<dbReference type="InterPro" id="IPR032508">
    <property type="entry name" value="FecR_C"/>
</dbReference>
<dbReference type="OrthoDB" id="651134at2"/>
<proteinExistence type="predicted"/>
<keyword evidence="5" id="KW-1185">Reference proteome</keyword>
<evidence type="ECO:0000313" key="4">
    <source>
        <dbReference type="EMBL" id="AUP80174.1"/>
    </source>
</evidence>
<organism evidence="4 5">
    <name type="scientific">Flavivirga eckloniae</name>
    <dbReference type="NCBI Taxonomy" id="1803846"/>
    <lineage>
        <taxon>Bacteria</taxon>
        <taxon>Pseudomonadati</taxon>
        <taxon>Bacteroidota</taxon>
        <taxon>Flavobacteriia</taxon>
        <taxon>Flavobacteriales</taxon>
        <taxon>Flavobacteriaceae</taxon>
        <taxon>Flavivirga</taxon>
    </lineage>
</organism>
<dbReference type="GO" id="GO:0016989">
    <property type="term" value="F:sigma factor antagonist activity"/>
    <property type="evidence" value="ECO:0007669"/>
    <property type="project" value="TreeGrafter"/>
</dbReference>
<reference evidence="4 5" key="1">
    <citation type="submission" date="2018-01" db="EMBL/GenBank/DDBJ databases">
        <title>Complete genome sequence of Flavivirga eckloniae ECD14 isolated from seaweed Ecklonia cava.</title>
        <authorList>
            <person name="Lee J.H."/>
            <person name="Baik K.S."/>
            <person name="Seong C.N."/>
        </authorList>
    </citation>
    <scope>NUCLEOTIDE SEQUENCE [LARGE SCALE GENOMIC DNA]</scope>
    <source>
        <strain evidence="4 5">ECD14</strain>
    </source>
</reference>
<evidence type="ECO:0000259" key="3">
    <source>
        <dbReference type="Pfam" id="PF16344"/>
    </source>
</evidence>
<keyword evidence="1" id="KW-0472">Membrane</keyword>
<dbReference type="RefSeq" id="WP_102756826.1">
    <property type="nucleotide sequence ID" value="NZ_CP025791.1"/>
</dbReference>
<feature type="domain" description="FecR protein" evidence="2">
    <location>
        <begin position="189"/>
        <end position="283"/>
    </location>
</feature>
<dbReference type="InterPro" id="IPR012373">
    <property type="entry name" value="Ferrdict_sens_TM"/>
</dbReference>
<feature type="transmembrane region" description="Helical" evidence="1">
    <location>
        <begin position="93"/>
        <end position="112"/>
    </location>
</feature>
<accession>A0A2K9PSY3</accession>
<evidence type="ECO:0000256" key="1">
    <source>
        <dbReference type="SAM" id="Phobius"/>
    </source>
</evidence>
<dbReference type="AlphaFoldDB" id="A0A2K9PSY3"/>
<feature type="domain" description="Protein FecR C-terminal" evidence="3">
    <location>
        <begin position="326"/>
        <end position="396"/>
    </location>
</feature>